<feature type="compositionally biased region" description="Basic and acidic residues" evidence="1">
    <location>
        <begin position="27"/>
        <end position="42"/>
    </location>
</feature>
<organism evidence="2 3">
    <name type="scientific">Ascobolus immersus RN42</name>
    <dbReference type="NCBI Taxonomy" id="1160509"/>
    <lineage>
        <taxon>Eukaryota</taxon>
        <taxon>Fungi</taxon>
        <taxon>Dikarya</taxon>
        <taxon>Ascomycota</taxon>
        <taxon>Pezizomycotina</taxon>
        <taxon>Pezizomycetes</taxon>
        <taxon>Pezizales</taxon>
        <taxon>Ascobolaceae</taxon>
        <taxon>Ascobolus</taxon>
    </lineage>
</organism>
<proteinExistence type="predicted"/>
<feature type="region of interest" description="Disordered" evidence="1">
    <location>
        <begin position="19"/>
        <end position="65"/>
    </location>
</feature>
<evidence type="ECO:0000313" key="3">
    <source>
        <dbReference type="Proteomes" id="UP000275078"/>
    </source>
</evidence>
<dbReference type="EMBL" id="ML119647">
    <property type="protein sequence ID" value="RPA87385.1"/>
    <property type="molecule type" value="Genomic_DNA"/>
</dbReference>
<gene>
    <name evidence="2" type="ORF">BJ508DRAFT_99642</name>
</gene>
<name>A0A3N4IMN1_ASCIM</name>
<keyword evidence="3" id="KW-1185">Reference proteome</keyword>
<dbReference type="Proteomes" id="UP000275078">
    <property type="component" value="Unassembled WGS sequence"/>
</dbReference>
<sequence length="65" mass="7365">MPPSRTSLVDSALLSELTEPHQVYTSRHPDKRPLPIPDRPDRYLVPSESQKSSKTNTHYPPITAK</sequence>
<protein>
    <submittedName>
        <fullName evidence="2">Uncharacterized protein</fullName>
    </submittedName>
</protein>
<evidence type="ECO:0000256" key="1">
    <source>
        <dbReference type="SAM" id="MobiDB-lite"/>
    </source>
</evidence>
<reference evidence="2 3" key="1">
    <citation type="journal article" date="2018" name="Nat. Ecol. Evol.">
        <title>Pezizomycetes genomes reveal the molecular basis of ectomycorrhizal truffle lifestyle.</title>
        <authorList>
            <person name="Murat C."/>
            <person name="Payen T."/>
            <person name="Noel B."/>
            <person name="Kuo A."/>
            <person name="Morin E."/>
            <person name="Chen J."/>
            <person name="Kohler A."/>
            <person name="Krizsan K."/>
            <person name="Balestrini R."/>
            <person name="Da Silva C."/>
            <person name="Montanini B."/>
            <person name="Hainaut M."/>
            <person name="Levati E."/>
            <person name="Barry K.W."/>
            <person name="Belfiori B."/>
            <person name="Cichocki N."/>
            <person name="Clum A."/>
            <person name="Dockter R.B."/>
            <person name="Fauchery L."/>
            <person name="Guy J."/>
            <person name="Iotti M."/>
            <person name="Le Tacon F."/>
            <person name="Lindquist E.A."/>
            <person name="Lipzen A."/>
            <person name="Malagnac F."/>
            <person name="Mello A."/>
            <person name="Molinier V."/>
            <person name="Miyauchi S."/>
            <person name="Poulain J."/>
            <person name="Riccioni C."/>
            <person name="Rubini A."/>
            <person name="Sitrit Y."/>
            <person name="Splivallo R."/>
            <person name="Traeger S."/>
            <person name="Wang M."/>
            <person name="Zifcakova L."/>
            <person name="Wipf D."/>
            <person name="Zambonelli A."/>
            <person name="Paolocci F."/>
            <person name="Nowrousian M."/>
            <person name="Ottonello S."/>
            <person name="Baldrian P."/>
            <person name="Spatafora J.W."/>
            <person name="Henrissat B."/>
            <person name="Nagy L.G."/>
            <person name="Aury J.M."/>
            <person name="Wincker P."/>
            <person name="Grigoriev I.V."/>
            <person name="Bonfante P."/>
            <person name="Martin F.M."/>
        </authorList>
    </citation>
    <scope>NUCLEOTIDE SEQUENCE [LARGE SCALE GENOMIC DNA]</scope>
    <source>
        <strain evidence="2 3">RN42</strain>
    </source>
</reference>
<dbReference type="AlphaFoldDB" id="A0A3N4IMN1"/>
<feature type="compositionally biased region" description="Polar residues" evidence="1">
    <location>
        <begin position="47"/>
        <end position="58"/>
    </location>
</feature>
<evidence type="ECO:0000313" key="2">
    <source>
        <dbReference type="EMBL" id="RPA87385.1"/>
    </source>
</evidence>
<accession>A0A3N4IMN1</accession>